<gene>
    <name evidence="5" type="ORF">LELG_00256</name>
</gene>
<dbReference type="VEuPathDB" id="FungiDB:LELG_00256"/>
<dbReference type="OrthoDB" id="448051at2759"/>
<dbReference type="PANTHER" id="PTHR13390">
    <property type="entry name" value="LIPASE"/>
    <property type="match status" value="1"/>
</dbReference>
<dbReference type="GO" id="GO:0005811">
    <property type="term" value="C:lipid droplet"/>
    <property type="evidence" value="ECO:0007669"/>
    <property type="project" value="UniProtKB-SubCell"/>
</dbReference>
<evidence type="ECO:0000256" key="3">
    <source>
        <dbReference type="ARBA" id="ARBA00022677"/>
    </source>
</evidence>
<evidence type="ECO:0000313" key="5">
    <source>
        <dbReference type="EMBL" id="EDK42078.1"/>
    </source>
</evidence>
<dbReference type="KEGG" id="lel:PVL30_000251"/>
<dbReference type="PANTHER" id="PTHR13390:SF0">
    <property type="entry name" value="LIPID DROPLET-ASSOCIATED HYDROLASE"/>
    <property type="match status" value="1"/>
</dbReference>
<keyword evidence="4" id="KW-0378">Hydrolase</keyword>
<dbReference type="EMBL" id="CH981524">
    <property type="protein sequence ID" value="EDK42078.1"/>
    <property type="molecule type" value="Genomic_DNA"/>
</dbReference>
<dbReference type="SUPFAM" id="SSF53474">
    <property type="entry name" value="alpha/beta-Hydrolases"/>
    <property type="match status" value="1"/>
</dbReference>
<evidence type="ECO:0000256" key="1">
    <source>
        <dbReference type="ARBA" id="ARBA00004502"/>
    </source>
</evidence>
<dbReference type="InterPro" id="IPR029058">
    <property type="entry name" value="AB_hydrolase_fold"/>
</dbReference>
<dbReference type="ESTHER" id="lodel-a5dsc0">
    <property type="family name" value="LIDHydrolase"/>
</dbReference>
<sequence>MSIEFSSTDPSTPVYHKPAEATTNCNDLLVMVPGNPGLVKYYIPYLNLIQKSIPRFEVYCIGYAGYFDKSSKHSTTSAKVYNVDEQIHHMHQVLKQIILNHWKKDQDRPPRLFFLSHSLGAFITQRIIIKLFEDNELASTKFKVQFNGMITPTIYDIAGSESGTSFTKMMNWKIPIVGTALVLSSILSFVPLWVQRKILTNHFQAPHKNDVLADTGPGENYGLENLVEATIELVNSGQAINQCLSMAKDEMKVIDNLDAINDWIFLDQQKQTEETEEIGGQKRKKERNCKEINNTEAVFSEMRNRGSNTKIGFKNWVFFAQNDHWVSNITRNYLLGRYQNEQRVGVNGGDNSEQTECEAETAVQAKVKIDENNKKDNYAKLGNLFEVCENIKRPIKHAFCINQSQEFAEITVDRIKKLCPDILEYY</sequence>
<dbReference type="FunCoup" id="A5DSC0">
    <property type="interactions" value="76"/>
</dbReference>
<keyword evidence="6" id="KW-1185">Reference proteome</keyword>
<dbReference type="InterPro" id="IPR019363">
    <property type="entry name" value="LDAH"/>
</dbReference>
<evidence type="ECO:0000313" key="6">
    <source>
        <dbReference type="Proteomes" id="UP000001996"/>
    </source>
</evidence>
<dbReference type="AlphaFoldDB" id="A5DSC0"/>
<evidence type="ECO:0008006" key="7">
    <source>
        <dbReference type="Google" id="ProtNLM"/>
    </source>
</evidence>
<dbReference type="OMA" id="AINDWIF"/>
<organism evidence="5 6">
    <name type="scientific">Lodderomyces elongisporus (strain ATCC 11503 / CBS 2605 / JCM 1781 / NBRC 1676 / NRRL YB-4239)</name>
    <name type="common">Yeast</name>
    <name type="synonym">Saccharomyces elongisporus</name>
    <dbReference type="NCBI Taxonomy" id="379508"/>
    <lineage>
        <taxon>Eukaryota</taxon>
        <taxon>Fungi</taxon>
        <taxon>Dikarya</taxon>
        <taxon>Ascomycota</taxon>
        <taxon>Saccharomycotina</taxon>
        <taxon>Pichiomycetes</taxon>
        <taxon>Debaryomycetaceae</taxon>
        <taxon>Candida/Lodderomyces clade</taxon>
        <taxon>Lodderomyces</taxon>
    </lineage>
</organism>
<protein>
    <recommendedName>
        <fullName evidence="7">DUF676 domain-containing protein</fullName>
    </recommendedName>
</protein>
<comment type="similarity">
    <text evidence="2">Belongs to the AB hydrolase superfamily. LDAH family.</text>
</comment>
<dbReference type="GeneID" id="5235466"/>
<evidence type="ECO:0000256" key="4">
    <source>
        <dbReference type="ARBA" id="ARBA00022801"/>
    </source>
</evidence>
<proteinExistence type="inferred from homology"/>
<dbReference type="Pfam" id="PF10230">
    <property type="entry name" value="LIDHydrolase"/>
    <property type="match status" value="1"/>
</dbReference>
<name>A5DSC0_LODEL</name>
<dbReference type="HOGENOM" id="CLU_018394_1_1_1"/>
<accession>A5DSC0</accession>
<reference evidence="5 6" key="1">
    <citation type="journal article" date="2009" name="Nature">
        <title>Evolution of pathogenicity and sexual reproduction in eight Candida genomes.</title>
        <authorList>
            <person name="Butler G."/>
            <person name="Rasmussen M.D."/>
            <person name="Lin M.F."/>
            <person name="Santos M.A."/>
            <person name="Sakthikumar S."/>
            <person name="Munro C.A."/>
            <person name="Rheinbay E."/>
            <person name="Grabherr M."/>
            <person name="Forche A."/>
            <person name="Reedy J.L."/>
            <person name="Agrafioti I."/>
            <person name="Arnaud M.B."/>
            <person name="Bates S."/>
            <person name="Brown A.J."/>
            <person name="Brunke S."/>
            <person name="Costanzo M.C."/>
            <person name="Fitzpatrick D.A."/>
            <person name="de Groot P.W."/>
            <person name="Harris D."/>
            <person name="Hoyer L.L."/>
            <person name="Hube B."/>
            <person name="Klis F.M."/>
            <person name="Kodira C."/>
            <person name="Lennard N."/>
            <person name="Logue M.E."/>
            <person name="Martin R."/>
            <person name="Neiman A.M."/>
            <person name="Nikolaou E."/>
            <person name="Quail M.A."/>
            <person name="Quinn J."/>
            <person name="Santos M.C."/>
            <person name="Schmitzberger F.F."/>
            <person name="Sherlock G."/>
            <person name="Shah P."/>
            <person name="Silverstein K.A."/>
            <person name="Skrzypek M.S."/>
            <person name="Soll D."/>
            <person name="Staggs R."/>
            <person name="Stansfield I."/>
            <person name="Stumpf M.P."/>
            <person name="Sudbery P.E."/>
            <person name="Srikantha T."/>
            <person name="Zeng Q."/>
            <person name="Berman J."/>
            <person name="Berriman M."/>
            <person name="Heitman J."/>
            <person name="Gow N.A."/>
            <person name="Lorenz M.C."/>
            <person name="Birren B.W."/>
            <person name="Kellis M."/>
            <person name="Cuomo C.A."/>
        </authorList>
    </citation>
    <scope>NUCLEOTIDE SEQUENCE [LARGE SCALE GENOMIC DNA]</scope>
    <source>
        <strain evidence="6">ATCC 11503 / BCRC 21390 / CBS 2605 / JCM 1781 / NBRC 1676 / NRRL YB-4239</strain>
    </source>
</reference>
<keyword evidence="3" id="KW-0551">Lipid droplet</keyword>
<dbReference type="eggNOG" id="KOG3975">
    <property type="taxonomic scope" value="Eukaryota"/>
</dbReference>
<dbReference type="GO" id="GO:0019915">
    <property type="term" value="P:lipid storage"/>
    <property type="evidence" value="ECO:0007669"/>
    <property type="project" value="InterPro"/>
</dbReference>
<dbReference type="Proteomes" id="UP000001996">
    <property type="component" value="Unassembled WGS sequence"/>
</dbReference>
<dbReference type="GO" id="GO:0016298">
    <property type="term" value="F:lipase activity"/>
    <property type="evidence" value="ECO:0007669"/>
    <property type="project" value="InterPro"/>
</dbReference>
<dbReference type="InParanoid" id="A5DSC0"/>
<evidence type="ECO:0000256" key="2">
    <source>
        <dbReference type="ARBA" id="ARBA00008300"/>
    </source>
</evidence>
<comment type="subcellular location">
    <subcellularLocation>
        <location evidence="1">Lipid droplet</location>
    </subcellularLocation>
</comment>